<dbReference type="Pfam" id="PF00072">
    <property type="entry name" value="Response_reg"/>
    <property type="match status" value="1"/>
</dbReference>
<evidence type="ECO:0000313" key="8">
    <source>
        <dbReference type="Proteomes" id="UP000621560"/>
    </source>
</evidence>
<evidence type="ECO:0000256" key="2">
    <source>
        <dbReference type="ARBA" id="ARBA00023015"/>
    </source>
</evidence>
<dbReference type="Gene3D" id="3.40.50.2300">
    <property type="match status" value="1"/>
</dbReference>
<organism evidence="7 8">
    <name type="scientific">Paenibacillus sabuli</name>
    <dbReference type="NCBI Taxonomy" id="2772509"/>
    <lineage>
        <taxon>Bacteria</taxon>
        <taxon>Bacillati</taxon>
        <taxon>Bacillota</taxon>
        <taxon>Bacilli</taxon>
        <taxon>Bacillales</taxon>
        <taxon>Paenibacillaceae</taxon>
        <taxon>Paenibacillus</taxon>
    </lineage>
</organism>
<dbReference type="AlphaFoldDB" id="A0A927GSS0"/>
<dbReference type="GO" id="GO:0000976">
    <property type="term" value="F:transcription cis-regulatory region binding"/>
    <property type="evidence" value="ECO:0007669"/>
    <property type="project" value="TreeGrafter"/>
</dbReference>
<evidence type="ECO:0000256" key="4">
    <source>
        <dbReference type="ARBA" id="ARBA00023163"/>
    </source>
</evidence>
<dbReference type="SMART" id="SM00448">
    <property type="entry name" value="REC"/>
    <property type="match status" value="1"/>
</dbReference>
<dbReference type="SUPFAM" id="SSF52172">
    <property type="entry name" value="CheY-like"/>
    <property type="match status" value="1"/>
</dbReference>
<dbReference type="InterPro" id="IPR039420">
    <property type="entry name" value="WalR-like"/>
</dbReference>
<dbReference type="GO" id="GO:0032993">
    <property type="term" value="C:protein-DNA complex"/>
    <property type="evidence" value="ECO:0007669"/>
    <property type="project" value="TreeGrafter"/>
</dbReference>
<accession>A0A927GSS0</accession>
<evidence type="ECO:0000259" key="6">
    <source>
        <dbReference type="PROSITE" id="PS50110"/>
    </source>
</evidence>
<dbReference type="EMBL" id="JACXIZ010000028">
    <property type="protein sequence ID" value="MBD2846858.1"/>
    <property type="molecule type" value="Genomic_DNA"/>
</dbReference>
<dbReference type="InterPro" id="IPR011006">
    <property type="entry name" value="CheY-like_superfamily"/>
</dbReference>
<gene>
    <name evidence="7" type="ORF">IDH44_16800</name>
</gene>
<feature type="modified residue" description="4-aspartylphosphate" evidence="5">
    <location>
        <position position="53"/>
    </location>
</feature>
<evidence type="ECO:0000256" key="1">
    <source>
        <dbReference type="ARBA" id="ARBA00022553"/>
    </source>
</evidence>
<dbReference type="InterPro" id="IPR001789">
    <property type="entry name" value="Sig_transdc_resp-reg_receiver"/>
</dbReference>
<feature type="domain" description="Response regulatory" evidence="6">
    <location>
        <begin position="2"/>
        <end position="116"/>
    </location>
</feature>
<dbReference type="RefSeq" id="WP_190919629.1">
    <property type="nucleotide sequence ID" value="NZ_JACXIZ010000028.1"/>
</dbReference>
<keyword evidence="3" id="KW-0238">DNA-binding</keyword>
<sequence>MRVFLIDADARFLRHFERQLQAVAETQVVGSERDPRLALERVPALAPDVVFLDVLLPGMSGIGLANTLLEALPELQIVYVTRARQYALQAFNQQAADYLLKPVEPLRLARSIDRLRRMRAERTELRASQLERD</sequence>
<dbReference type="PANTHER" id="PTHR48111">
    <property type="entry name" value="REGULATOR OF RPOS"/>
    <property type="match status" value="1"/>
</dbReference>
<dbReference type="GO" id="GO:0005829">
    <property type="term" value="C:cytosol"/>
    <property type="evidence" value="ECO:0007669"/>
    <property type="project" value="TreeGrafter"/>
</dbReference>
<dbReference type="Proteomes" id="UP000621560">
    <property type="component" value="Unassembled WGS sequence"/>
</dbReference>
<keyword evidence="8" id="KW-1185">Reference proteome</keyword>
<dbReference type="PROSITE" id="PS50110">
    <property type="entry name" value="RESPONSE_REGULATORY"/>
    <property type="match status" value="1"/>
</dbReference>
<comment type="caution">
    <text evidence="7">The sequence shown here is derived from an EMBL/GenBank/DDBJ whole genome shotgun (WGS) entry which is preliminary data.</text>
</comment>
<keyword evidence="4" id="KW-0804">Transcription</keyword>
<reference evidence="7" key="1">
    <citation type="submission" date="2020-09" db="EMBL/GenBank/DDBJ databases">
        <title>A novel bacterium of genus Paenibacillus, isolated from South China Sea.</title>
        <authorList>
            <person name="Huang H."/>
            <person name="Mo K."/>
            <person name="Hu Y."/>
        </authorList>
    </citation>
    <scope>NUCLEOTIDE SEQUENCE</scope>
    <source>
        <strain evidence="7">IB182496</strain>
    </source>
</reference>
<keyword evidence="1 5" id="KW-0597">Phosphoprotein</keyword>
<keyword evidence="2" id="KW-0805">Transcription regulation</keyword>
<evidence type="ECO:0000313" key="7">
    <source>
        <dbReference type="EMBL" id="MBD2846858.1"/>
    </source>
</evidence>
<evidence type="ECO:0000256" key="5">
    <source>
        <dbReference type="PROSITE-ProRule" id="PRU00169"/>
    </source>
</evidence>
<dbReference type="GO" id="GO:0006355">
    <property type="term" value="P:regulation of DNA-templated transcription"/>
    <property type="evidence" value="ECO:0007669"/>
    <property type="project" value="TreeGrafter"/>
</dbReference>
<dbReference type="GO" id="GO:0000156">
    <property type="term" value="F:phosphorelay response regulator activity"/>
    <property type="evidence" value="ECO:0007669"/>
    <property type="project" value="TreeGrafter"/>
</dbReference>
<dbReference type="PANTHER" id="PTHR48111:SF69">
    <property type="entry name" value="RESPONSE REGULATOR RECEIVER"/>
    <property type="match status" value="1"/>
</dbReference>
<protein>
    <submittedName>
        <fullName evidence="7">Response regulator</fullName>
    </submittedName>
</protein>
<evidence type="ECO:0000256" key="3">
    <source>
        <dbReference type="ARBA" id="ARBA00023125"/>
    </source>
</evidence>
<name>A0A927GSS0_9BACL</name>
<proteinExistence type="predicted"/>